<dbReference type="PANTHER" id="PTHR30258:SF1">
    <property type="entry name" value="PROTEIN TRANSPORT PROTEIN HOFB HOMOLOG"/>
    <property type="match status" value="1"/>
</dbReference>
<evidence type="ECO:0000256" key="4">
    <source>
        <dbReference type="ARBA" id="ARBA00022741"/>
    </source>
</evidence>
<dbReference type="FunFam" id="3.40.50.300:FF:000398">
    <property type="entry name" value="Type IV pilus assembly ATPase PilB"/>
    <property type="match status" value="1"/>
</dbReference>
<sequence>MALATEEYRLQGIGQLLVLEKLLDKTKAIELHKLAAAEKMSLLQYIVKNKILSAEQIALTAAQNFGVPMLDINCIDVGTIPANLVNEKLIKRHAMVPLFSRGTNLYLATDDPSKQASLKEIQFHTGLNTHAIVVETDKLSALIDNLLTAKESQGLSEYVEDSGDLEGLEISADDEDQDSDTATSVTDDAPIVICVNKILLDAIRQGASDIHFEPYEREYRIRYRQDGILHEVATPPASLSSRITARIKVMSNLDISERRIPQDGGFKMKISKSRAIDFRVSTCPTSAGEKVVMRVLDSGAAKLGIEALGFNPVQRTNFLKAIQRPQGMILVTGPTGSGKTVTLYTALNILNTIEVNISTAEDPVEIKVPGINQVNINPKAGLTFSGALRSFLRQDPDIIMVGEIRDLETAEIAVKAAQTGHLVLSTLHTNSAAETLNRLVKHGDTQLLNIASSVTLIIAQRLARKLCNQCKAVRDDFTNQGLIELGFKESDLVNLKLYKAVGCEQCTSGYRGRVGLFEVLPMTKELGQLIMSGGNSLDILKLAQSEGMLTIFQSGIEKVKEGITTIEEVNRVTVD</sequence>
<proteinExistence type="inferred from homology"/>
<dbReference type="InterPro" id="IPR001482">
    <property type="entry name" value="T2SS/T4SS_dom"/>
</dbReference>
<dbReference type="GO" id="GO:0016887">
    <property type="term" value="F:ATP hydrolysis activity"/>
    <property type="evidence" value="ECO:0007669"/>
    <property type="project" value="InterPro"/>
</dbReference>
<evidence type="ECO:0000313" key="7">
    <source>
        <dbReference type="EMBL" id="AAC12716.1"/>
    </source>
</evidence>
<dbReference type="NCBIfam" id="TIGR02538">
    <property type="entry name" value="type_IV_pilB"/>
    <property type="match status" value="1"/>
</dbReference>
<dbReference type="AlphaFoldDB" id="O68431"/>
<organism evidence="7">
    <name type="scientific">Legionella pneumophila</name>
    <dbReference type="NCBI Taxonomy" id="446"/>
    <lineage>
        <taxon>Bacteria</taxon>
        <taxon>Pseudomonadati</taxon>
        <taxon>Pseudomonadota</taxon>
        <taxon>Gammaproteobacteria</taxon>
        <taxon>Legionellales</taxon>
        <taxon>Legionellaceae</taxon>
        <taxon>Legionella</taxon>
    </lineage>
</organism>
<dbReference type="PANTHER" id="PTHR30258">
    <property type="entry name" value="TYPE II SECRETION SYSTEM PROTEIN GSPE-RELATED"/>
    <property type="match status" value="1"/>
</dbReference>
<dbReference type="Pfam" id="PF05157">
    <property type="entry name" value="MshEN"/>
    <property type="match status" value="1"/>
</dbReference>
<dbReference type="SUPFAM" id="SSF52540">
    <property type="entry name" value="P-loop containing nucleoside triphosphate hydrolases"/>
    <property type="match status" value="1"/>
</dbReference>
<evidence type="ECO:0000259" key="6">
    <source>
        <dbReference type="PROSITE" id="PS00662"/>
    </source>
</evidence>
<dbReference type="CDD" id="cd01129">
    <property type="entry name" value="PulE-GspE-like"/>
    <property type="match status" value="1"/>
</dbReference>
<name>O68431_LEGPN</name>
<gene>
    <name evidence="7" type="primary">pilB</name>
</gene>
<protein>
    <submittedName>
        <fullName evidence="7">Pilus assembly protein PilB</fullName>
    </submittedName>
</protein>
<dbReference type="EMBL" id="AF038655">
    <property type="protein sequence ID" value="AAC12716.1"/>
    <property type="molecule type" value="Genomic_DNA"/>
</dbReference>
<dbReference type="SUPFAM" id="SSF160246">
    <property type="entry name" value="EspE N-terminal domain-like"/>
    <property type="match status" value="1"/>
</dbReference>
<dbReference type="GO" id="GO:0005737">
    <property type="term" value="C:cytoplasm"/>
    <property type="evidence" value="ECO:0007669"/>
    <property type="project" value="UniProtKB-SubCell"/>
</dbReference>
<feature type="domain" description="Bacterial type II secretion system protein E" evidence="6">
    <location>
        <begin position="392"/>
        <end position="406"/>
    </location>
</feature>
<reference evidence="7" key="1">
    <citation type="journal article" date="1998" name="Infect. Immun.">
        <title>Identification and temperature regulation of Legionella pneumophila genes involved in type IV pilus biogenesis and type II protein secretion.</title>
        <authorList>
            <person name="Liles M.R."/>
            <person name="Viswanathan V.K."/>
            <person name="Cianciotto N.P."/>
        </authorList>
    </citation>
    <scope>NUCLEOTIDE SEQUENCE</scope>
    <source>
        <strain evidence="7">130b</strain>
    </source>
</reference>
<keyword evidence="4" id="KW-0547">Nucleotide-binding</keyword>
<evidence type="ECO:0000256" key="2">
    <source>
        <dbReference type="ARBA" id="ARBA00006611"/>
    </source>
</evidence>
<keyword evidence="5" id="KW-0067">ATP-binding</keyword>
<dbReference type="GO" id="GO:0005524">
    <property type="term" value="F:ATP binding"/>
    <property type="evidence" value="ECO:0007669"/>
    <property type="project" value="UniProtKB-KW"/>
</dbReference>
<dbReference type="GO" id="GO:0005886">
    <property type="term" value="C:plasma membrane"/>
    <property type="evidence" value="ECO:0007669"/>
    <property type="project" value="TreeGrafter"/>
</dbReference>
<dbReference type="Pfam" id="PF00437">
    <property type="entry name" value="T2SSE"/>
    <property type="match status" value="1"/>
</dbReference>
<dbReference type="InterPro" id="IPR007831">
    <property type="entry name" value="T2SS_GspE_N"/>
</dbReference>
<dbReference type="Gene3D" id="3.40.50.300">
    <property type="entry name" value="P-loop containing nucleotide triphosphate hydrolases"/>
    <property type="match status" value="1"/>
</dbReference>
<dbReference type="PROSITE" id="PS00662">
    <property type="entry name" value="T2SP_E"/>
    <property type="match status" value="1"/>
</dbReference>
<accession>O68431</accession>
<dbReference type="FunFam" id="3.30.450.90:FF:000001">
    <property type="entry name" value="Type II secretion system ATPase GspE"/>
    <property type="match status" value="1"/>
</dbReference>
<dbReference type="Gene3D" id="3.30.300.160">
    <property type="entry name" value="Type II secretion system, protein E, N-terminal domain"/>
    <property type="match status" value="1"/>
</dbReference>
<evidence type="ECO:0000256" key="1">
    <source>
        <dbReference type="ARBA" id="ARBA00004496"/>
    </source>
</evidence>
<dbReference type="Gene3D" id="3.30.450.90">
    <property type="match status" value="1"/>
</dbReference>
<dbReference type="InterPro" id="IPR027417">
    <property type="entry name" value="P-loop_NTPase"/>
</dbReference>
<comment type="similarity">
    <text evidence="2">Belongs to the GSP E family.</text>
</comment>
<dbReference type="InterPro" id="IPR013374">
    <property type="entry name" value="ATPase_typ4_pilus-assembl_PilB"/>
</dbReference>
<dbReference type="GO" id="GO:0009297">
    <property type="term" value="P:pilus assembly"/>
    <property type="evidence" value="ECO:0007669"/>
    <property type="project" value="InterPro"/>
</dbReference>
<comment type="subcellular location">
    <subcellularLocation>
        <location evidence="1">Cytoplasm</location>
    </subcellularLocation>
</comment>
<evidence type="ECO:0000256" key="3">
    <source>
        <dbReference type="ARBA" id="ARBA00022490"/>
    </source>
</evidence>
<keyword evidence="3" id="KW-0963">Cytoplasm</keyword>
<evidence type="ECO:0000256" key="5">
    <source>
        <dbReference type="ARBA" id="ARBA00022840"/>
    </source>
</evidence>
<dbReference type="InterPro" id="IPR037257">
    <property type="entry name" value="T2SS_E_N_sf"/>
</dbReference>